<evidence type="ECO:0000256" key="8">
    <source>
        <dbReference type="ARBA" id="ARBA00042850"/>
    </source>
</evidence>
<dbReference type="Pfam" id="PF03747">
    <property type="entry name" value="ADP_ribosyl_GH"/>
    <property type="match status" value="1"/>
</dbReference>
<evidence type="ECO:0000256" key="5">
    <source>
        <dbReference type="ARBA" id="ARBA00042398"/>
    </source>
</evidence>
<feature type="binding site" evidence="12">
    <location>
        <position position="384"/>
    </location>
    <ligand>
        <name>Mg(2+)</name>
        <dbReference type="ChEBI" id="CHEBI:18420"/>
        <label>1</label>
    </ligand>
</feature>
<dbReference type="AlphaFoldDB" id="A0A7S0GV61"/>
<sequence>MSEKKKEVLSALELTAEESLYSSISQICDMHTKISCRLISGMATSFQLSEQEVVKAIKKAVNHQSKGEPNPLDKQGVHVVGDQVCEKLKIKKNSSAELAVGCIVGVMIGDVLGAAVEGWPLDLIIKEFPKGIKNFTCCTHMGVRNLGFRYGRYTDDSNSTLAIANSIVDNKGICPQDCALECARWYKHEPKRGCPDTAAALFESLLKGMDYKKSGFLRFPDGSYANGGSMKASPVGVVLRNINPTKSPKVFREYVKGAVMGTHQHPEAIDGAACIAAAVGYAFGTSPELFEPLDMIARCRAVSESEGMIERLKSVEKALKEFDMKDKKESKNLCKADLLTLSKLGGIEFQIRAIQAVPQVLYLAGRFFKHPEATIVNMVMVGGDTDTTASMIGGIMGALHGTGWIPVRWWDNLENDTPYGRDAAARCAVHLSDIKVAENQTLFANPPAQKSSSSILQKLA</sequence>
<keyword evidence="12" id="KW-0479">Metal-binding</keyword>
<dbReference type="PANTHER" id="PTHR16222">
    <property type="entry name" value="ADP-RIBOSYLGLYCOHYDROLASE"/>
    <property type="match status" value="1"/>
</dbReference>
<dbReference type="GO" id="GO:0004649">
    <property type="term" value="F:poly(ADP-ribose) glycohydrolase activity"/>
    <property type="evidence" value="ECO:0007669"/>
    <property type="project" value="UniProtKB-EC"/>
</dbReference>
<evidence type="ECO:0000256" key="2">
    <source>
        <dbReference type="ARBA" id="ARBA00012255"/>
    </source>
</evidence>
<feature type="binding site" evidence="12">
    <location>
        <position position="156"/>
    </location>
    <ligand>
        <name>Mg(2+)</name>
        <dbReference type="ChEBI" id="CHEBI:18420"/>
        <label>1</label>
    </ligand>
</feature>
<evidence type="ECO:0000256" key="9">
    <source>
        <dbReference type="ARBA" id="ARBA00043187"/>
    </source>
</evidence>
<reference evidence="13" key="1">
    <citation type="submission" date="2021-01" db="EMBL/GenBank/DDBJ databases">
        <authorList>
            <person name="Corre E."/>
            <person name="Pelletier E."/>
            <person name="Niang G."/>
            <person name="Scheremetjew M."/>
            <person name="Finn R."/>
            <person name="Kale V."/>
            <person name="Holt S."/>
            <person name="Cochrane G."/>
            <person name="Meng A."/>
            <person name="Brown T."/>
            <person name="Cohen L."/>
        </authorList>
    </citation>
    <scope>NUCLEOTIDE SEQUENCE</scope>
    <source>
        <strain evidence="13">CCMP2058</strain>
    </source>
</reference>
<evidence type="ECO:0000256" key="3">
    <source>
        <dbReference type="ARBA" id="ARBA00022801"/>
    </source>
</evidence>
<feature type="binding site" evidence="12">
    <location>
        <position position="387"/>
    </location>
    <ligand>
        <name>Mg(2+)</name>
        <dbReference type="ChEBI" id="CHEBI:18420"/>
        <label>1</label>
    </ligand>
</feature>
<evidence type="ECO:0000256" key="4">
    <source>
        <dbReference type="ARBA" id="ARBA00041057"/>
    </source>
</evidence>
<organism evidence="13">
    <name type="scientific">Amorphochlora amoebiformis</name>
    <dbReference type="NCBI Taxonomy" id="1561963"/>
    <lineage>
        <taxon>Eukaryota</taxon>
        <taxon>Sar</taxon>
        <taxon>Rhizaria</taxon>
        <taxon>Cercozoa</taxon>
        <taxon>Chlorarachniophyceae</taxon>
        <taxon>Amorphochlora</taxon>
    </lineage>
</organism>
<protein>
    <recommendedName>
        <fullName evidence="4">ADP-ribosylhydrolase ARH3</fullName>
        <ecNumber evidence="2">3.2.1.143</ecNumber>
    </recommendedName>
    <alternativeName>
        <fullName evidence="5">ADP-ribose glycohydrolase ARH3</fullName>
    </alternativeName>
    <alternativeName>
        <fullName evidence="6">ADP-ribosylhydrolase 3</fullName>
    </alternativeName>
    <alternativeName>
        <fullName evidence="9">O-acetyl-ADP-ribose deacetylase ARH3</fullName>
    </alternativeName>
    <alternativeName>
        <fullName evidence="10">Poly(ADP-ribose) glycohydrolase ARH3</fullName>
    </alternativeName>
    <alternativeName>
        <fullName evidence="8">[Protein ADP-ribosylarginine] hydrolase-like protein 2</fullName>
    </alternativeName>
    <alternativeName>
        <fullName evidence="7">[Protein ADP-ribosylserine] hydrolase</fullName>
    </alternativeName>
</protein>
<dbReference type="SUPFAM" id="SSF101478">
    <property type="entry name" value="ADP-ribosylglycohydrolase"/>
    <property type="match status" value="1"/>
</dbReference>
<evidence type="ECO:0000313" key="13">
    <source>
        <dbReference type="EMBL" id="CAD8438909.1"/>
    </source>
</evidence>
<keyword evidence="12" id="KW-0460">Magnesium</keyword>
<evidence type="ECO:0000256" key="12">
    <source>
        <dbReference type="PIRSR" id="PIRSR605502-1"/>
    </source>
</evidence>
<keyword evidence="3" id="KW-0378">Hydrolase</keyword>
<dbReference type="PANTHER" id="PTHR16222:SF24">
    <property type="entry name" value="ADP-RIBOSYLHYDROLASE ARH3"/>
    <property type="match status" value="1"/>
</dbReference>
<evidence type="ECO:0000256" key="10">
    <source>
        <dbReference type="ARBA" id="ARBA00043193"/>
    </source>
</evidence>
<dbReference type="EMBL" id="HBEM01007352">
    <property type="protein sequence ID" value="CAD8438909.1"/>
    <property type="molecule type" value="Transcribed_RNA"/>
</dbReference>
<evidence type="ECO:0000256" key="1">
    <source>
        <dbReference type="ARBA" id="ARBA00010702"/>
    </source>
</evidence>
<feature type="binding site" evidence="12">
    <location>
        <position position="155"/>
    </location>
    <ligand>
        <name>Mg(2+)</name>
        <dbReference type="ChEBI" id="CHEBI:18420"/>
        <label>1</label>
    </ligand>
</feature>
<dbReference type="EC" id="3.2.1.143" evidence="2"/>
<dbReference type="InterPro" id="IPR036705">
    <property type="entry name" value="Ribosyl_crysJ1_sf"/>
</dbReference>
<dbReference type="GO" id="GO:0046872">
    <property type="term" value="F:metal ion binding"/>
    <property type="evidence" value="ECO:0007669"/>
    <property type="project" value="UniProtKB-KW"/>
</dbReference>
<proteinExistence type="inferred from homology"/>
<dbReference type="Gene3D" id="1.10.4080.10">
    <property type="entry name" value="ADP-ribosylation/Crystallin J1"/>
    <property type="match status" value="1"/>
</dbReference>
<accession>A0A7S0GV61</accession>
<comment type="cofactor">
    <cofactor evidence="12">
        <name>Mg(2+)</name>
        <dbReference type="ChEBI" id="CHEBI:18420"/>
    </cofactor>
    <text evidence="12">Binds 2 magnesium ions per subunit.</text>
</comment>
<evidence type="ECO:0000256" key="6">
    <source>
        <dbReference type="ARBA" id="ARBA00042471"/>
    </source>
</evidence>
<dbReference type="InterPro" id="IPR005502">
    <property type="entry name" value="Ribosyl_crysJ1"/>
</dbReference>
<comment type="catalytic activity">
    <reaction evidence="11">
        <text>alpha-NAD(+) + H2O = ADP-D-ribose + nicotinamide + H(+)</text>
        <dbReference type="Rhea" id="RHEA:68792"/>
        <dbReference type="ChEBI" id="CHEBI:15377"/>
        <dbReference type="ChEBI" id="CHEBI:15378"/>
        <dbReference type="ChEBI" id="CHEBI:17154"/>
        <dbReference type="ChEBI" id="CHEBI:57967"/>
        <dbReference type="ChEBI" id="CHEBI:77017"/>
    </reaction>
</comment>
<dbReference type="InterPro" id="IPR050792">
    <property type="entry name" value="ADP-ribosylglycohydrolase"/>
</dbReference>
<evidence type="ECO:0000256" key="7">
    <source>
        <dbReference type="ARBA" id="ARBA00042722"/>
    </source>
</evidence>
<evidence type="ECO:0000256" key="11">
    <source>
        <dbReference type="ARBA" id="ARBA00049015"/>
    </source>
</evidence>
<comment type="similarity">
    <text evidence="1">Belongs to the ADP-ribosylglycohydrolase family.</text>
</comment>
<name>A0A7S0GV61_9EUKA</name>
<gene>
    <name evidence="13" type="ORF">LAMO00422_LOCUS5133</name>
</gene>
<feature type="binding site" evidence="12">
    <location>
        <position position="386"/>
    </location>
    <ligand>
        <name>Mg(2+)</name>
        <dbReference type="ChEBI" id="CHEBI:18420"/>
        <label>1</label>
    </ligand>
</feature>
<feature type="binding site" evidence="12">
    <location>
        <position position="154"/>
    </location>
    <ligand>
        <name>Mg(2+)</name>
        <dbReference type="ChEBI" id="CHEBI:18420"/>
        <label>1</label>
    </ligand>
</feature>